<comment type="similarity">
    <text evidence="6">Belongs to the exbB/tolQ family.</text>
</comment>
<organism evidence="11 12">
    <name type="scientific">Thiopseudomonas acetoxidans</name>
    <dbReference type="NCBI Taxonomy" id="3041622"/>
    <lineage>
        <taxon>Bacteria</taxon>
        <taxon>Pseudomonadati</taxon>
        <taxon>Pseudomonadota</taxon>
        <taxon>Gammaproteobacteria</taxon>
        <taxon>Pseudomonadales</taxon>
        <taxon>Pseudomonadaceae</taxon>
        <taxon>Thiopseudomonas</taxon>
    </lineage>
</organism>
<feature type="transmembrane region" description="Helical" evidence="8">
    <location>
        <begin position="353"/>
        <end position="377"/>
    </location>
</feature>
<evidence type="ECO:0000259" key="10">
    <source>
        <dbReference type="Pfam" id="PF01618"/>
    </source>
</evidence>
<dbReference type="Proteomes" id="UP001241056">
    <property type="component" value="Unassembled WGS sequence"/>
</dbReference>
<dbReference type="InterPro" id="IPR017270">
    <property type="entry name" value="MotA/TolQ/ExbB-rel"/>
</dbReference>
<name>A0ABT7SPB2_9GAMM</name>
<keyword evidence="3 8" id="KW-0812">Transmembrane</keyword>
<dbReference type="PANTHER" id="PTHR30625:SF11">
    <property type="entry name" value="MOTA_TOLQ_EXBB PROTON CHANNEL DOMAIN-CONTAINING PROTEIN"/>
    <property type="match status" value="1"/>
</dbReference>
<evidence type="ECO:0000256" key="7">
    <source>
        <dbReference type="SAM" id="Coils"/>
    </source>
</evidence>
<evidence type="ECO:0000256" key="2">
    <source>
        <dbReference type="ARBA" id="ARBA00022475"/>
    </source>
</evidence>
<dbReference type="PIRSF" id="PIRSF037714">
    <property type="entry name" value="TolR"/>
    <property type="match status" value="1"/>
</dbReference>
<evidence type="ECO:0000256" key="1">
    <source>
        <dbReference type="ARBA" id="ARBA00004651"/>
    </source>
</evidence>
<proteinExistence type="inferred from homology"/>
<sequence length="446" mass="49189">MKKLIVVLALLCSGTVLADSLTPDQLLQRIRAEKASEEQLMQEREQRFLVEKNQQQAIYQQAMQALRTQEREAAELKAQFEELEQQLTEQERQLKERTGELGELFAVLRQSAGDIAGQWQDSMLNVQQPKRVAQFERFANSRKLPSAEAVEQLWLTLLEDMTASGKVERFDAPVISAGGERNITSVVRVGPFSAYSDTDFLVYQAGDDALRALPKQPNGLSQVKNWLTASEPVAVLPIDPTRGSLLEQLQHQPTFYERVKQGGVVGWVIISLGVLGFVLAAWRLLELQQVVRSVRIQMRDLSNPTLNNPLGRVLGVLGPQPELTDLETLELKLDEAVMQEVPKLERGQGLLKLLAAVAPLLGLLGTVTGMIITFQAITQAGGGDSRLMADGISQALVTTVQGLVVAIPLLFLHSILVARSKGVVRLLEQQCVGLLALHMSAKESRD</sequence>
<keyword evidence="6" id="KW-0653">Protein transport</keyword>
<evidence type="ECO:0000256" key="8">
    <source>
        <dbReference type="SAM" id="Phobius"/>
    </source>
</evidence>
<evidence type="ECO:0000256" key="4">
    <source>
        <dbReference type="ARBA" id="ARBA00022989"/>
    </source>
</evidence>
<keyword evidence="2" id="KW-1003">Cell membrane</keyword>
<keyword evidence="4 8" id="KW-1133">Transmembrane helix</keyword>
<keyword evidence="12" id="KW-1185">Reference proteome</keyword>
<evidence type="ECO:0000256" key="6">
    <source>
        <dbReference type="RuleBase" id="RU004057"/>
    </source>
</evidence>
<feature type="transmembrane region" description="Helical" evidence="8">
    <location>
        <begin position="264"/>
        <end position="285"/>
    </location>
</feature>
<keyword evidence="5 8" id="KW-0472">Membrane</keyword>
<evidence type="ECO:0000256" key="5">
    <source>
        <dbReference type="ARBA" id="ARBA00023136"/>
    </source>
</evidence>
<evidence type="ECO:0000256" key="9">
    <source>
        <dbReference type="SAM" id="SignalP"/>
    </source>
</evidence>
<evidence type="ECO:0000313" key="12">
    <source>
        <dbReference type="Proteomes" id="UP001241056"/>
    </source>
</evidence>
<feature type="domain" description="MotA/TolQ/ExbB proton channel" evidence="10">
    <location>
        <begin position="324"/>
        <end position="428"/>
    </location>
</feature>
<reference evidence="11 12" key="1">
    <citation type="submission" date="2023-06" db="EMBL/GenBank/DDBJ databases">
        <title>Thiopseudomonas sp. CY1220 draft genome sequence.</title>
        <authorList>
            <person name="Zhao G."/>
            <person name="An M."/>
        </authorList>
    </citation>
    <scope>NUCLEOTIDE SEQUENCE [LARGE SCALE GENOMIC DNA]</scope>
    <source>
        <strain evidence="11 12">CY1220</strain>
    </source>
</reference>
<dbReference type="EMBL" id="JAUCDY010000006">
    <property type="protein sequence ID" value="MDM7858020.1"/>
    <property type="molecule type" value="Genomic_DNA"/>
</dbReference>
<feature type="signal peptide" evidence="9">
    <location>
        <begin position="1"/>
        <end position="18"/>
    </location>
</feature>
<evidence type="ECO:0000313" key="11">
    <source>
        <dbReference type="EMBL" id="MDM7858020.1"/>
    </source>
</evidence>
<dbReference type="Pfam" id="PF01618">
    <property type="entry name" value="MotA_ExbB"/>
    <property type="match status" value="1"/>
</dbReference>
<feature type="coiled-coil region" evidence="7">
    <location>
        <begin position="27"/>
        <end position="100"/>
    </location>
</feature>
<comment type="subcellular location">
    <subcellularLocation>
        <location evidence="1">Cell membrane</location>
        <topology evidence="1">Multi-pass membrane protein</topology>
    </subcellularLocation>
    <subcellularLocation>
        <location evidence="6">Membrane</location>
        <topology evidence="6">Multi-pass membrane protein</topology>
    </subcellularLocation>
</comment>
<gene>
    <name evidence="11" type="ORF">QEZ41_06980</name>
</gene>
<dbReference type="InterPro" id="IPR002898">
    <property type="entry name" value="MotA_ExbB_proton_chnl"/>
</dbReference>
<evidence type="ECO:0000256" key="3">
    <source>
        <dbReference type="ARBA" id="ARBA00022692"/>
    </source>
</evidence>
<dbReference type="RefSeq" id="WP_289410673.1">
    <property type="nucleotide sequence ID" value="NZ_JAUCDY010000006.1"/>
</dbReference>
<accession>A0ABT7SPB2</accession>
<keyword evidence="9" id="KW-0732">Signal</keyword>
<feature type="transmembrane region" description="Helical" evidence="8">
    <location>
        <begin position="397"/>
        <end position="418"/>
    </location>
</feature>
<comment type="caution">
    <text evidence="11">The sequence shown here is derived from an EMBL/GenBank/DDBJ whole genome shotgun (WGS) entry which is preliminary data.</text>
</comment>
<feature type="chain" id="PRO_5047099234" evidence="9">
    <location>
        <begin position="19"/>
        <end position="446"/>
    </location>
</feature>
<keyword evidence="6" id="KW-0813">Transport</keyword>
<keyword evidence="7" id="KW-0175">Coiled coil</keyword>
<protein>
    <submittedName>
        <fullName evidence="11">MotA/TolQ/ExbB proton channel family protein</fullName>
    </submittedName>
</protein>
<dbReference type="PANTHER" id="PTHR30625">
    <property type="entry name" value="PROTEIN TOLQ"/>
    <property type="match status" value="1"/>
</dbReference>
<dbReference type="InterPro" id="IPR050790">
    <property type="entry name" value="ExbB/TolQ_transport"/>
</dbReference>